<dbReference type="PROSITE" id="PS50850">
    <property type="entry name" value="MFS"/>
    <property type="match status" value="1"/>
</dbReference>
<gene>
    <name evidence="9" type="ORF">CAQU_03200</name>
</gene>
<sequence>MKRLAVKTPDRPRMVVALAMFQVVIGSTLPSGLYATYESQWGLTREMTTVIFSMYVVGVLVSLLFLGHLADRLGRKKVMVSSLLLSMFSSALFLAATNAAYLYPARLISGISVGICTGAFTAALGDLSGKKEGAAISALVTSGGLAVGPLASAVAARCLPYELRIPFVIHLALLAVVGFFLLRFPDTASDSRQNIRPVAKGQFFPSNASLKLFIVCSAIIGWAYGANGLWQSVVPLTLGGQRNSQIYIAALASLMLGSSALAQWFTLRQNPSRLATVGLLSMACGLIICGIASALGFASLLWGATVLVGVGQGLGFRGSLSVASHVASDQRQSTAISLYYVFGYLMTAAAPLATNSLGVGHVLLGLGLVSVVTLFAFKVYMRKVQNYAQC</sequence>
<feature type="transmembrane region" description="Helical" evidence="7">
    <location>
        <begin position="203"/>
        <end position="225"/>
    </location>
</feature>
<keyword evidence="6 7" id="KW-0472">Membrane</keyword>
<dbReference type="GO" id="GO:0022857">
    <property type="term" value="F:transmembrane transporter activity"/>
    <property type="evidence" value="ECO:0007669"/>
    <property type="project" value="InterPro"/>
</dbReference>
<keyword evidence="5 7" id="KW-1133">Transmembrane helix</keyword>
<feature type="transmembrane region" description="Helical" evidence="7">
    <location>
        <begin position="134"/>
        <end position="157"/>
    </location>
</feature>
<feature type="transmembrane region" description="Helical" evidence="7">
    <location>
        <begin position="335"/>
        <end position="353"/>
    </location>
</feature>
<keyword evidence="3" id="KW-1003">Cell membrane</keyword>
<dbReference type="InterPro" id="IPR036259">
    <property type="entry name" value="MFS_trans_sf"/>
</dbReference>
<keyword evidence="4 7" id="KW-0812">Transmembrane</keyword>
<feature type="domain" description="Major facilitator superfamily (MFS) profile" evidence="8">
    <location>
        <begin position="12"/>
        <end position="385"/>
    </location>
</feature>
<dbReference type="AlphaFoldDB" id="A0A1L7CEG9"/>
<feature type="transmembrane region" description="Helical" evidence="7">
    <location>
        <begin position="163"/>
        <end position="182"/>
    </location>
</feature>
<dbReference type="OrthoDB" id="9810492at2"/>
<dbReference type="InterPro" id="IPR020846">
    <property type="entry name" value="MFS_dom"/>
</dbReference>
<evidence type="ECO:0000256" key="2">
    <source>
        <dbReference type="ARBA" id="ARBA00022448"/>
    </source>
</evidence>
<evidence type="ECO:0000256" key="3">
    <source>
        <dbReference type="ARBA" id="ARBA00022475"/>
    </source>
</evidence>
<feature type="transmembrane region" description="Helical" evidence="7">
    <location>
        <begin position="245"/>
        <end position="267"/>
    </location>
</feature>
<dbReference type="KEGG" id="caqu:CAQU_03200"/>
<reference evidence="9 10" key="1">
    <citation type="submission" date="2014-08" db="EMBL/GenBank/DDBJ databases">
        <title>Complete genome sequence of Corynebacterium aquilae S-613T(T) (=DSM 44791(T)), isolated from the choana of a healthy golden eagle.</title>
        <authorList>
            <person name="Ruckert C."/>
            <person name="Albersmeier A."/>
            <person name="Winkler A."/>
            <person name="Kalinowski J."/>
        </authorList>
    </citation>
    <scope>NUCLEOTIDE SEQUENCE [LARGE SCALE GENOMIC DNA]</scope>
    <source>
        <strain evidence="9 10">S-613</strain>
    </source>
</reference>
<evidence type="ECO:0000256" key="7">
    <source>
        <dbReference type="SAM" id="Phobius"/>
    </source>
</evidence>
<accession>A0A1L7CEG9</accession>
<feature type="transmembrane region" description="Helical" evidence="7">
    <location>
        <begin position="107"/>
        <end position="127"/>
    </location>
</feature>
<dbReference type="GO" id="GO:0005886">
    <property type="term" value="C:plasma membrane"/>
    <property type="evidence" value="ECO:0007669"/>
    <property type="project" value="UniProtKB-SubCell"/>
</dbReference>
<evidence type="ECO:0000313" key="10">
    <source>
        <dbReference type="Proteomes" id="UP000185478"/>
    </source>
</evidence>
<dbReference type="InterPro" id="IPR050171">
    <property type="entry name" value="MFS_Transporters"/>
</dbReference>
<comment type="subcellular location">
    <subcellularLocation>
        <location evidence="1">Cell membrane</location>
        <topology evidence="1">Multi-pass membrane protein</topology>
    </subcellularLocation>
</comment>
<dbReference type="RefSeq" id="WP_075725135.1">
    <property type="nucleotide sequence ID" value="NZ_CP009245.1"/>
</dbReference>
<dbReference type="PANTHER" id="PTHR23517">
    <property type="entry name" value="RESISTANCE PROTEIN MDTM, PUTATIVE-RELATED-RELATED"/>
    <property type="match status" value="1"/>
</dbReference>
<evidence type="ECO:0000256" key="4">
    <source>
        <dbReference type="ARBA" id="ARBA00022692"/>
    </source>
</evidence>
<keyword evidence="10" id="KW-1185">Reference proteome</keyword>
<dbReference type="Pfam" id="PF07690">
    <property type="entry name" value="MFS_1"/>
    <property type="match status" value="1"/>
</dbReference>
<proteinExistence type="predicted"/>
<evidence type="ECO:0000259" key="8">
    <source>
        <dbReference type="PROSITE" id="PS50850"/>
    </source>
</evidence>
<dbReference type="EMBL" id="CP009245">
    <property type="protein sequence ID" value="APT84239.1"/>
    <property type="molecule type" value="Genomic_DNA"/>
</dbReference>
<feature type="transmembrane region" description="Helical" evidence="7">
    <location>
        <begin position="78"/>
        <end position="101"/>
    </location>
</feature>
<evidence type="ECO:0000256" key="5">
    <source>
        <dbReference type="ARBA" id="ARBA00022989"/>
    </source>
</evidence>
<dbReference type="PANTHER" id="PTHR23517:SF13">
    <property type="entry name" value="MAJOR FACILITATOR SUPERFAMILY MFS_1"/>
    <property type="match status" value="1"/>
</dbReference>
<evidence type="ECO:0000256" key="1">
    <source>
        <dbReference type="ARBA" id="ARBA00004651"/>
    </source>
</evidence>
<dbReference type="InterPro" id="IPR011701">
    <property type="entry name" value="MFS"/>
</dbReference>
<evidence type="ECO:0000256" key="6">
    <source>
        <dbReference type="ARBA" id="ARBA00023136"/>
    </source>
</evidence>
<feature type="transmembrane region" description="Helical" evidence="7">
    <location>
        <begin position="274"/>
        <end position="295"/>
    </location>
</feature>
<dbReference type="SUPFAM" id="SSF103473">
    <property type="entry name" value="MFS general substrate transporter"/>
    <property type="match status" value="1"/>
</dbReference>
<organism evidence="9 10">
    <name type="scientific">Corynebacterium aquilae DSM 44791</name>
    <dbReference type="NCBI Taxonomy" id="1431546"/>
    <lineage>
        <taxon>Bacteria</taxon>
        <taxon>Bacillati</taxon>
        <taxon>Actinomycetota</taxon>
        <taxon>Actinomycetes</taxon>
        <taxon>Mycobacteriales</taxon>
        <taxon>Corynebacteriaceae</taxon>
        <taxon>Corynebacterium</taxon>
    </lineage>
</organism>
<protein>
    <recommendedName>
        <fullName evidence="8">Major facilitator superfamily (MFS) profile domain-containing protein</fullName>
    </recommendedName>
</protein>
<dbReference type="Proteomes" id="UP000185478">
    <property type="component" value="Chromosome"/>
</dbReference>
<feature type="transmembrane region" description="Helical" evidence="7">
    <location>
        <begin position="301"/>
        <end position="323"/>
    </location>
</feature>
<dbReference type="Gene3D" id="1.20.1250.20">
    <property type="entry name" value="MFS general substrate transporter like domains"/>
    <property type="match status" value="1"/>
</dbReference>
<feature type="transmembrane region" description="Helical" evidence="7">
    <location>
        <begin position="12"/>
        <end position="35"/>
    </location>
</feature>
<feature type="transmembrane region" description="Helical" evidence="7">
    <location>
        <begin position="359"/>
        <end position="377"/>
    </location>
</feature>
<evidence type="ECO:0000313" key="9">
    <source>
        <dbReference type="EMBL" id="APT84239.1"/>
    </source>
</evidence>
<keyword evidence="2" id="KW-0813">Transport</keyword>
<feature type="transmembrane region" description="Helical" evidence="7">
    <location>
        <begin position="47"/>
        <end position="66"/>
    </location>
</feature>
<name>A0A1L7CEG9_9CORY</name>